<dbReference type="EMBL" id="JAQGDS010000004">
    <property type="protein sequence ID" value="KAJ6261076.1"/>
    <property type="molecule type" value="Genomic_DNA"/>
</dbReference>
<organism evidence="1 2">
    <name type="scientific">Drechslerella dactyloides</name>
    <name type="common">Nematode-trapping fungus</name>
    <name type="synonym">Arthrobotrys dactyloides</name>
    <dbReference type="NCBI Taxonomy" id="74499"/>
    <lineage>
        <taxon>Eukaryota</taxon>
        <taxon>Fungi</taxon>
        <taxon>Dikarya</taxon>
        <taxon>Ascomycota</taxon>
        <taxon>Pezizomycotina</taxon>
        <taxon>Orbiliomycetes</taxon>
        <taxon>Orbiliales</taxon>
        <taxon>Orbiliaceae</taxon>
        <taxon>Drechslerella</taxon>
    </lineage>
</organism>
<proteinExistence type="predicted"/>
<keyword evidence="2" id="KW-1185">Reference proteome</keyword>
<reference evidence="1" key="1">
    <citation type="submission" date="2023-01" db="EMBL/GenBank/DDBJ databases">
        <title>The chitinases involved in constricting ring structure development in the nematode-trapping fungus Drechslerella dactyloides.</title>
        <authorList>
            <person name="Wang R."/>
            <person name="Zhang L."/>
            <person name="Tang P."/>
            <person name="Li S."/>
            <person name="Liang L."/>
        </authorList>
    </citation>
    <scope>NUCLEOTIDE SEQUENCE</scope>
    <source>
        <strain evidence="1">YMF1.00031</strain>
    </source>
</reference>
<sequence>MPPDRTPTERRHPCYFPEFRPIERAVLFRFRSGTSVVSPVCTLRRTVRHTYGATVVMDIAYTSPDHEDERGGVTFDWKDSIDPARRFAGRAPAEPKSIRLRVSQFD</sequence>
<name>A0AAD6J2U6_DREDA</name>
<evidence type="ECO:0000313" key="1">
    <source>
        <dbReference type="EMBL" id="KAJ6261076.1"/>
    </source>
</evidence>
<protein>
    <submittedName>
        <fullName evidence="1">Uncharacterized protein</fullName>
    </submittedName>
</protein>
<comment type="caution">
    <text evidence="1">The sequence shown here is derived from an EMBL/GenBank/DDBJ whole genome shotgun (WGS) entry which is preliminary data.</text>
</comment>
<dbReference type="Proteomes" id="UP001221413">
    <property type="component" value="Unassembled WGS sequence"/>
</dbReference>
<accession>A0AAD6J2U6</accession>
<dbReference type="AlphaFoldDB" id="A0AAD6J2U6"/>
<gene>
    <name evidence="1" type="ORF">Dda_3741</name>
</gene>
<evidence type="ECO:0000313" key="2">
    <source>
        <dbReference type="Proteomes" id="UP001221413"/>
    </source>
</evidence>